<sequence>MIAIPLDKKDSTTISELFGNSAYFAFLNEDTGHFKVVKNQGCGDGLETAKFLSNQQINSTIFFHMGEGIFNSLQESGMKVYSCVKNYLSIDEIYRQFLSNKCKEVTKANSSTLLDSGMPSGSCACSSKK</sequence>
<dbReference type="SUPFAM" id="SSF53146">
    <property type="entry name" value="Nitrogenase accessory factor-like"/>
    <property type="match status" value="1"/>
</dbReference>
<evidence type="ECO:0000313" key="4">
    <source>
        <dbReference type="Proteomes" id="UP000262582"/>
    </source>
</evidence>
<accession>A0A347U4H4</accession>
<evidence type="ECO:0000313" key="5">
    <source>
        <dbReference type="Proteomes" id="UP000290588"/>
    </source>
</evidence>
<reference evidence="3 5" key="1">
    <citation type="submission" date="2017-09" db="EMBL/GenBank/DDBJ databases">
        <title>Genomics of the genus Arcobacter.</title>
        <authorList>
            <person name="Perez-Cataluna A."/>
            <person name="Figueras M.J."/>
            <person name="Salas-Masso N."/>
        </authorList>
    </citation>
    <scope>NUCLEOTIDE SEQUENCE [LARGE SCALE GENOMIC DNA]</scope>
    <source>
        <strain evidence="3 5">CECT 7837</strain>
    </source>
</reference>
<proteinExistence type="predicted"/>
<reference evidence="2 4" key="2">
    <citation type="submission" date="2018-08" db="EMBL/GenBank/DDBJ databases">
        <title>Complete genome of the Arcobacter ellisii type strain LMG 26155.</title>
        <authorList>
            <person name="Miller W.G."/>
            <person name="Yee E."/>
            <person name="Bono J.L."/>
        </authorList>
    </citation>
    <scope>NUCLEOTIDE SEQUENCE [LARGE SCALE GENOMIC DNA]</scope>
    <source>
        <strain evidence="2 4">LMG 26155</strain>
    </source>
</reference>
<dbReference type="Pfam" id="PF02579">
    <property type="entry name" value="Nitro_FeMo-Co"/>
    <property type="match status" value="1"/>
</dbReference>
<dbReference type="Proteomes" id="UP000290588">
    <property type="component" value="Unassembled WGS sequence"/>
</dbReference>
<gene>
    <name evidence="2" type="ORF">AELL_0045</name>
    <name evidence="3" type="ORF">CP962_00655</name>
</gene>
<keyword evidence="4" id="KW-1185">Reference proteome</keyword>
<name>A0A347U4H4_9BACT</name>
<evidence type="ECO:0000313" key="3">
    <source>
        <dbReference type="EMBL" id="RXI32948.1"/>
    </source>
</evidence>
<dbReference type="PANTHER" id="PTHR42983">
    <property type="entry name" value="DINITROGENASE IRON-MOLYBDENUM COFACTOR PROTEIN-RELATED"/>
    <property type="match status" value="1"/>
</dbReference>
<dbReference type="OrthoDB" id="5344179at2"/>
<organism evidence="3 5">
    <name type="scientific">Arcobacter ellisii</name>
    <dbReference type="NCBI Taxonomy" id="913109"/>
    <lineage>
        <taxon>Bacteria</taxon>
        <taxon>Pseudomonadati</taxon>
        <taxon>Campylobacterota</taxon>
        <taxon>Epsilonproteobacteria</taxon>
        <taxon>Campylobacterales</taxon>
        <taxon>Arcobacteraceae</taxon>
        <taxon>Arcobacter</taxon>
    </lineage>
</organism>
<dbReference type="Gene3D" id="3.30.420.130">
    <property type="entry name" value="Dinitrogenase iron-molybdenum cofactor biosynthesis domain"/>
    <property type="match status" value="1"/>
</dbReference>
<dbReference type="InterPro" id="IPR003731">
    <property type="entry name" value="Di-Nase_FeMo-co_biosynth"/>
</dbReference>
<dbReference type="AlphaFoldDB" id="A0A347U4H4"/>
<dbReference type="KEGG" id="aell:AELL_0045"/>
<dbReference type="PANTHER" id="PTHR42983:SF1">
    <property type="entry name" value="IRON-MOLYBDENUM PROTEIN"/>
    <property type="match status" value="1"/>
</dbReference>
<dbReference type="EMBL" id="NXIG01000001">
    <property type="protein sequence ID" value="RXI32948.1"/>
    <property type="molecule type" value="Genomic_DNA"/>
</dbReference>
<protein>
    <submittedName>
        <fullName evidence="3">Dinitrogenase iron-molybdenum cofactor biosynthesis protein</fullName>
    </submittedName>
    <submittedName>
        <fullName evidence="2">[Fe-Mo] cluster-binding protein, NifX/NifB/NifY family</fullName>
    </submittedName>
</protein>
<feature type="domain" description="Dinitrogenase iron-molybdenum cofactor biosynthesis" evidence="1">
    <location>
        <begin position="12"/>
        <end position="98"/>
    </location>
</feature>
<dbReference type="InterPro" id="IPR036105">
    <property type="entry name" value="DiNase_FeMo-co_biosyn_sf"/>
</dbReference>
<evidence type="ECO:0000259" key="1">
    <source>
        <dbReference type="Pfam" id="PF02579"/>
    </source>
</evidence>
<dbReference type="EMBL" id="CP032097">
    <property type="protein sequence ID" value="AXX93752.1"/>
    <property type="molecule type" value="Genomic_DNA"/>
</dbReference>
<dbReference type="Proteomes" id="UP000262582">
    <property type="component" value="Chromosome"/>
</dbReference>
<evidence type="ECO:0000313" key="2">
    <source>
        <dbReference type="EMBL" id="AXX93752.1"/>
    </source>
</evidence>
<dbReference type="RefSeq" id="WP_118916006.1">
    <property type="nucleotide sequence ID" value="NZ_CP032097.1"/>
</dbReference>